<keyword evidence="3" id="KW-1185">Reference proteome</keyword>
<comment type="caution">
    <text evidence="2">The sequence shown here is derived from an EMBL/GenBank/DDBJ whole genome shotgun (WGS) entry which is preliminary data.</text>
</comment>
<dbReference type="RefSeq" id="WP_251349081.1">
    <property type="nucleotide sequence ID" value="NZ_JAMQGR010000001.1"/>
</dbReference>
<dbReference type="SUPFAM" id="SSF109604">
    <property type="entry name" value="HD-domain/PDEase-like"/>
    <property type="match status" value="1"/>
</dbReference>
<proteinExistence type="predicted"/>
<dbReference type="EMBL" id="JAMQGR010000001">
    <property type="protein sequence ID" value="MCM2565217.1"/>
    <property type="molecule type" value="Genomic_DNA"/>
</dbReference>
<dbReference type="InterPro" id="IPR052340">
    <property type="entry name" value="RNase_Y/CdgJ"/>
</dbReference>
<protein>
    <submittedName>
        <fullName evidence="2">HDOD domain-containing protein</fullName>
    </submittedName>
</protein>
<evidence type="ECO:0000313" key="2">
    <source>
        <dbReference type="EMBL" id="MCM2565217.1"/>
    </source>
</evidence>
<name>A0ABT0WPG1_9BURK</name>
<dbReference type="PANTHER" id="PTHR33525:SF3">
    <property type="entry name" value="RIBONUCLEASE Y"/>
    <property type="match status" value="1"/>
</dbReference>
<gene>
    <name evidence="2" type="ORF">NCG91_06370</name>
</gene>
<evidence type="ECO:0000313" key="3">
    <source>
        <dbReference type="Proteomes" id="UP001202243"/>
    </source>
</evidence>
<sequence>MGTLLLPAPLSMHVNTLSSLAQLLASAETETLAFPTSINTALLLQKELANPDCHSADISRLLLCEPTLSARAVALANSALFSPGQAPAITSVRAAVERLGHRNLYALATAAVIRQLNAGIRDEALRARATQLWAHTVHVAALAHGLATTVTQTDADTALFAGIVHEVAGFYLLAQADKTPGLYAQLETQMASTLEVIGRALMRQLGVPLPVADAVNALPGSTIMLPPEGLRDTLLLAKALSPVPSPLPQASVTVSEALQAYLEHDPVLQALRTQPSAEAKGLIEVLLS</sequence>
<organism evidence="2 3">
    <name type="scientific">Janthinobacterium kumbetense</name>
    <dbReference type="NCBI Taxonomy" id="2950280"/>
    <lineage>
        <taxon>Bacteria</taxon>
        <taxon>Pseudomonadati</taxon>
        <taxon>Pseudomonadota</taxon>
        <taxon>Betaproteobacteria</taxon>
        <taxon>Burkholderiales</taxon>
        <taxon>Oxalobacteraceae</taxon>
        <taxon>Janthinobacterium</taxon>
    </lineage>
</organism>
<dbReference type="Proteomes" id="UP001202243">
    <property type="component" value="Unassembled WGS sequence"/>
</dbReference>
<dbReference type="Gene3D" id="1.10.3210.10">
    <property type="entry name" value="Hypothetical protein af1432"/>
    <property type="match status" value="1"/>
</dbReference>
<dbReference type="Pfam" id="PF08668">
    <property type="entry name" value="HDOD"/>
    <property type="match status" value="1"/>
</dbReference>
<evidence type="ECO:0000259" key="1">
    <source>
        <dbReference type="PROSITE" id="PS51833"/>
    </source>
</evidence>
<dbReference type="PANTHER" id="PTHR33525">
    <property type="match status" value="1"/>
</dbReference>
<accession>A0ABT0WPG1</accession>
<reference evidence="2 3" key="1">
    <citation type="submission" date="2022-06" db="EMBL/GenBank/DDBJ databases">
        <title>Janthinobacterium kumbetensis sp. nov., isolated from spring water in Turkey.</title>
        <authorList>
            <person name="Inan Bektas K."/>
            <person name="Belduz A.A."/>
            <person name="Canakci S."/>
            <person name="Nalcaoglu A."/>
            <person name="Ceylan E."/>
            <person name="Kati H."/>
        </authorList>
    </citation>
    <scope>NUCLEOTIDE SEQUENCE [LARGE SCALE GENOMIC DNA]</scope>
    <source>
        <strain evidence="2 3">GK</strain>
    </source>
</reference>
<feature type="domain" description="HDOD" evidence="1">
    <location>
        <begin position="34"/>
        <end position="221"/>
    </location>
</feature>
<dbReference type="InterPro" id="IPR013976">
    <property type="entry name" value="HDOD"/>
</dbReference>
<dbReference type="PROSITE" id="PS51833">
    <property type="entry name" value="HDOD"/>
    <property type="match status" value="1"/>
</dbReference>